<dbReference type="AlphaFoldDB" id="A0A0D0D1G6"/>
<dbReference type="EMBL" id="KN827005">
    <property type="protein sequence ID" value="KIK77396.1"/>
    <property type="molecule type" value="Genomic_DNA"/>
</dbReference>
<proteinExistence type="predicted"/>
<keyword evidence="3" id="KW-1185">Reference proteome</keyword>
<evidence type="ECO:0000313" key="3">
    <source>
        <dbReference type="Proteomes" id="UP000054538"/>
    </source>
</evidence>
<dbReference type="GO" id="GO:0003676">
    <property type="term" value="F:nucleic acid binding"/>
    <property type="evidence" value="ECO:0007669"/>
    <property type="project" value="InterPro"/>
</dbReference>
<dbReference type="Proteomes" id="UP000054538">
    <property type="component" value="Unassembled WGS sequence"/>
</dbReference>
<feature type="domain" description="DDE-1" evidence="1">
    <location>
        <begin position="181"/>
        <end position="294"/>
    </location>
</feature>
<accession>A0A0D0D1G6</accession>
<dbReference type="Pfam" id="PF03184">
    <property type="entry name" value="DDE_1"/>
    <property type="match status" value="1"/>
</dbReference>
<dbReference type="InParanoid" id="A0A0D0D1G6"/>
<name>A0A0D0D1G6_9AGAM</name>
<gene>
    <name evidence="2" type="ORF">PAXRUDRAFT_17526</name>
</gene>
<dbReference type="InterPro" id="IPR004875">
    <property type="entry name" value="DDE_SF_endonuclease_dom"/>
</dbReference>
<evidence type="ECO:0000313" key="2">
    <source>
        <dbReference type="EMBL" id="KIK77396.1"/>
    </source>
</evidence>
<sequence length="315" mass="35656">MVNRLKRDQPQLFPHLHKGTVAKWINTTERQWSQATLNNVKNGHTLSGSGQSGILTGYPAIQDDIIERLKSLRQSRLPINVIVAHSIMLAVIHIQAPELLTKFKCSEKFVRSFFDSVLNWSPRKGTRTVAKLPVNAEEKCLGGASEQSLPLANAHGMSDAWDYGFDLTFAKSDRRGSHFSTLKTMKEWVAHMFEPYFQHVIETDPGLDDHQISIIYLDCYPVHTSEAFCLYVFKEYPYMILCFVPTGCTGIFQPADIGLNHVIKHQIKQHQTEYLVATHQEQINSGLTTEQVKFTTSLPDHSVMNWSKSLGSVVE</sequence>
<protein>
    <recommendedName>
        <fullName evidence="1">DDE-1 domain-containing protein</fullName>
    </recommendedName>
</protein>
<dbReference type="OrthoDB" id="3341102at2759"/>
<evidence type="ECO:0000259" key="1">
    <source>
        <dbReference type="Pfam" id="PF03184"/>
    </source>
</evidence>
<dbReference type="HOGENOM" id="CLU_883092_0_0_1"/>
<reference evidence="3" key="2">
    <citation type="submission" date="2015-01" db="EMBL/GenBank/DDBJ databases">
        <title>Evolutionary Origins and Diversification of the Mycorrhizal Mutualists.</title>
        <authorList>
            <consortium name="DOE Joint Genome Institute"/>
            <consortium name="Mycorrhizal Genomics Consortium"/>
            <person name="Kohler A."/>
            <person name="Kuo A."/>
            <person name="Nagy L.G."/>
            <person name="Floudas D."/>
            <person name="Copeland A."/>
            <person name="Barry K.W."/>
            <person name="Cichocki N."/>
            <person name="Veneault-Fourrey C."/>
            <person name="LaButti K."/>
            <person name="Lindquist E.A."/>
            <person name="Lipzen A."/>
            <person name="Lundell T."/>
            <person name="Morin E."/>
            <person name="Murat C."/>
            <person name="Riley R."/>
            <person name="Ohm R."/>
            <person name="Sun H."/>
            <person name="Tunlid A."/>
            <person name="Henrissat B."/>
            <person name="Grigoriev I.V."/>
            <person name="Hibbett D.S."/>
            <person name="Martin F."/>
        </authorList>
    </citation>
    <scope>NUCLEOTIDE SEQUENCE [LARGE SCALE GENOMIC DNA]</scope>
    <source>
        <strain evidence="3">Ve08.2h10</strain>
    </source>
</reference>
<organism evidence="2 3">
    <name type="scientific">Paxillus rubicundulus Ve08.2h10</name>
    <dbReference type="NCBI Taxonomy" id="930991"/>
    <lineage>
        <taxon>Eukaryota</taxon>
        <taxon>Fungi</taxon>
        <taxon>Dikarya</taxon>
        <taxon>Basidiomycota</taxon>
        <taxon>Agaricomycotina</taxon>
        <taxon>Agaricomycetes</taxon>
        <taxon>Agaricomycetidae</taxon>
        <taxon>Boletales</taxon>
        <taxon>Paxilineae</taxon>
        <taxon>Paxillaceae</taxon>
        <taxon>Paxillus</taxon>
    </lineage>
</organism>
<reference evidence="2 3" key="1">
    <citation type="submission" date="2014-04" db="EMBL/GenBank/DDBJ databases">
        <authorList>
            <consortium name="DOE Joint Genome Institute"/>
            <person name="Kuo A."/>
            <person name="Kohler A."/>
            <person name="Jargeat P."/>
            <person name="Nagy L.G."/>
            <person name="Floudas D."/>
            <person name="Copeland A."/>
            <person name="Barry K.W."/>
            <person name="Cichocki N."/>
            <person name="Veneault-Fourrey C."/>
            <person name="LaButti K."/>
            <person name="Lindquist E.A."/>
            <person name="Lipzen A."/>
            <person name="Lundell T."/>
            <person name="Morin E."/>
            <person name="Murat C."/>
            <person name="Sun H."/>
            <person name="Tunlid A."/>
            <person name="Henrissat B."/>
            <person name="Grigoriev I.V."/>
            <person name="Hibbett D.S."/>
            <person name="Martin F."/>
            <person name="Nordberg H.P."/>
            <person name="Cantor M.N."/>
            <person name="Hua S.X."/>
        </authorList>
    </citation>
    <scope>NUCLEOTIDE SEQUENCE [LARGE SCALE GENOMIC DNA]</scope>
    <source>
        <strain evidence="2 3">Ve08.2h10</strain>
    </source>
</reference>